<comment type="subcellular location">
    <subcellularLocation>
        <location evidence="1">Cell membrane</location>
        <topology evidence="1">Multi-pass membrane protein</topology>
    </subcellularLocation>
</comment>
<dbReference type="AlphaFoldDB" id="A0A834HV77"/>
<dbReference type="InterPro" id="IPR036259">
    <property type="entry name" value="MFS_trans_sf"/>
</dbReference>
<keyword evidence="11" id="KW-1185">Reference proteome</keyword>
<dbReference type="PROSITE" id="PS50850">
    <property type="entry name" value="MFS"/>
    <property type="match status" value="1"/>
</dbReference>
<dbReference type="SUPFAM" id="SSF103473">
    <property type="entry name" value="MFS general substrate transporter"/>
    <property type="match status" value="1"/>
</dbReference>
<keyword evidence="6 8" id="KW-1133">Transmembrane helix</keyword>
<dbReference type="FunFam" id="1.20.1250.20:FF:000218">
    <property type="entry name" value="facilitated trehalose transporter Tret1"/>
    <property type="match status" value="1"/>
</dbReference>
<dbReference type="Gene3D" id="1.20.1250.20">
    <property type="entry name" value="MFS general substrate transporter like domains"/>
    <property type="match status" value="1"/>
</dbReference>
<dbReference type="GO" id="GO:0005886">
    <property type="term" value="C:plasma membrane"/>
    <property type="evidence" value="ECO:0007669"/>
    <property type="project" value="UniProtKB-SubCell"/>
</dbReference>
<evidence type="ECO:0000256" key="8">
    <source>
        <dbReference type="SAM" id="Phobius"/>
    </source>
</evidence>
<dbReference type="PROSITE" id="PS00217">
    <property type="entry name" value="SUGAR_TRANSPORT_2"/>
    <property type="match status" value="1"/>
</dbReference>
<keyword evidence="7 8" id="KW-0472">Membrane</keyword>
<dbReference type="PANTHER" id="PTHR48021:SF46">
    <property type="entry name" value="MAJOR FACILITATOR SUPERFAMILY (MFS) PROFILE DOMAIN-CONTAINING PROTEIN"/>
    <property type="match status" value="1"/>
</dbReference>
<dbReference type="OrthoDB" id="6133115at2759"/>
<evidence type="ECO:0000256" key="7">
    <source>
        <dbReference type="ARBA" id="ARBA00023136"/>
    </source>
</evidence>
<feature type="transmembrane region" description="Helical" evidence="8">
    <location>
        <begin position="314"/>
        <end position="336"/>
    </location>
</feature>
<dbReference type="InterPro" id="IPR020846">
    <property type="entry name" value="MFS_dom"/>
</dbReference>
<dbReference type="InterPro" id="IPR050549">
    <property type="entry name" value="MFS_Trehalose_Transporter"/>
</dbReference>
<name>A0A834HV77_RHYFE</name>
<sequence length="460" mass="51044">MKVNILERFLAKEDGKQLTQYLAVISATLTLFSVGIYQGWSGPSLVKILSDEYPIPISQEEASYITIIGSVGHIVGGFLAGFLSDSIGRKLSIISISIPQILSLILIYFSDHSKILLYVARVLQGIGEGAGISIVPCYIGEIAEPSVRGVLGVFMAITISGGSFFTLHEAAIICLIVPLLFLLTFTSMPESPYFNLMKKDYEGAKISLQMLRRKNSVEKELLNLTVDVDRQMSERGNFRDLLANPSNRKAFMIVSLMRTFQGYTGFGAFVSYNQIMITETTDISPILGSSLLLTVNMIMMYLSSTYIEKIGRRLLFILSSGLCFSALIFQAVFLTVRDYTTIDLTFCSWLPFVIVFFFNIFFCGGLGPGVNIFISEIYSTSIKARALCLGSIVFCLTNIGSTKLYQLTATYIGMAVPFYLFAFITFCGLMFFIWCVPETRGKSLEAIQQELKGENKLDLI</sequence>
<feature type="transmembrane region" description="Helical" evidence="8">
    <location>
        <begin position="21"/>
        <end position="40"/>
    </location>
</feature>
<feature type="transmembrane region" description="Helical" evidence="8">
    <location>
        <begin position="348"/>
        <end position="374"/>
    </location>
</feature>
<keyword evidence="4" id="KW-0762">Sugar transport</keyword>
<feature type="transmembrane region" description="Helical" evidence="8">
    <location>
        <begin position="283"/>
        <end position="302"/>
    </location>
</feature>
<comment type="caution">
    <text evidence="10">The sequence shown here is derived from an EMBL/GenBank/DDBJ whole genome shotgun (WGS) entry which is preliminary data.</text>
</comment>
<evidence type="ECO:0000256" key="4">
    <source>
        <dbReference type="ARBA" id="ARBA00022597"/>
    </source>
</evidence>
<evidence type="ECO:0000313" key="10">
    <source>
        <dbReference type="EMBL" id="KAF7268083.1"/>
    </source>
</evidence>
<keyword evidence="3" id="KW-1003">Cell membrane</keyword>
<dbReference type="InterPro" id="IPR005829">
    <property type="entry name" value="Sugar_transporter_CS"/>
</dbReference>
<dbReference type="PANTHER" id="PTHR48021">
    <property type="match status" value="1"/>
</dbReference>
<evidence type="ECO:0000313" key="11">
    <source>
        <dbReference type="Proteomes" id="UP000625711"/>
    </source>
</evidence>
<accession>A0A834HV77</accession>
<evidence type="ECO:0000256" key="5">
    <source>
        <dbReference type="ARBA" id="ARBA00022692"/>
    </source>
</evidence>
<reference evidence="10" key="1">
    <citation type="submission" date="2020-08" db="EMBL/GenBank/DDBJ databases">
        <title>Genome sequencing and assembly of the red palm weevil Rhynchophorus ferrugineus.</title>
        <authorList>
            <person name="Dias G.B."/>
            <person name="Bergman C.M."/>
            <person name="Manee M."/>
        </authorList>
    </citation>
    <scope>NUCLEOTIDE SEQUENCE</scope>
    <source>
        <strain evidence="10">AA-2017</strain>
        <tissue evidence="10">Whole larva</tissue>
    </source>
</reference>
<feature type="transmembrane region" description="Helical" evidence="8">
    <location>
        <begin position="250"/>
        <end position="271"/>
    </location>
</feature>
<evidence type="ECO:0000256" key="1">
    <source>
        <dbReference type="ARBA" id="ARBA00004651"/>
    </source>
</evidence>
<gene>
    <name evidence="10" type="ORF">GWI33_018745</name>
</gene>
<feature type="transmembrane region" description="Helical" evidence="8">
    <location>
        <begin position="91"/>
        <end position="109"/>
    </location>
</feature>
<dbReference type="GO" id="GO:0022857">
    <property type="term" value="F:transmembrane transporter activity"/>
    <property type="evidence" value="ECO:0007669"/>
    <property type="project" value="InterPro"/>
</dbReference>
<evidence type="ECO:0000256" key="2">
    <source>
        <dbReference type="ARBA" id="ARBA00022448"/>
    </source>
</evidence>
<feature type="transmembrane region" description="Helical" evidence="8">
    <location>
        <begin position="170"/>
        <end position="188"/>
    </location>
</feature>
<feature type="transmembrane region" description="Helical" evidence="8">
    <location>
        <begin position="386"/>
        <end position="405"/>
    </location>
</feature>
<feature type="domain" description="Major facilitator superfamily (MFS) profile" evidence="9">
    <location>
        <begin position="19"/>
        <end position="440"/>
    </location>
</feature>
<feature type="transmembrane region" description="Helical" evidence="8">
    <location>
        <begin position="411"/>
        <end position="436"/>
    </location>
</feature>
<evidence type="ECO:0000256" key="3">
    <source>
        <dbReference type="ARBA" id="ARBA00022475"/>
    </source>
</evidence>
<feature type="transmembrane region" description="Helical" evidence="8">
    <location>
        <begin position="62"/>
        <end position="84"/>
    </location>
</feature>
<keyword evidence="2" id="KW-0813">Transport</keyword>
<evidence type="ECO:0000259" key="9">
    <source>
        <dbReference type="PROSITE" id="PS50850"/>
    </source>
</evidence>
<keyword evidence="5 8" id="KW-0812">Transmembrane</keyword>
<dbReference type="EMBL" id="JAACXV010014348">
    <property type="protein sequence ID" value="KAF7268083.1"/>
    <property type="molecule type" value="Genomic_DNA"/>
</dbReference>
<dbReference type="InterPro" id="IPR005828">
    <property type="entry name" value="MFS_sugar_transport-like"/>
</dbReference>
<dbReference type="Pfam" id="PF00083">
    <property type="entry name" value="Sugar_tr"/>
    <property type="match status" value="1"/>
</dbReference>
<protein>
    <recommendedName>
        <fullName evidence="9">Major facilitator superfamily (MFS) profile domain-containing protein</fullName>
    </recommendedName>
</protein>
<organism evidence="10 11">
    <name type="scientific">Rhynchophorus ferrugineus</name>
    <name type="common">Red palm weevil</name>
    <name type="synonym">Curculio ferrugineus</name>
    <dbReference type="NCBI Taxonomy" id="354439"/>
    <lineage>
        <taxon>Eukaryota</taxon>
        <taxon>Metazoa</taxon>
        <taxon>Ecdysozoa</taxon>
        <taxon>Arthropoda</taxon>
        <taxon>Hexapoda</taxon>
        <taxon>Insecta</taxon>
        <taxon>Pterygota</taxon>
        <taxon>Neoptera</taxon>
        <taxon>Endopterygota</taxon>
        <taxon>Coleoptera</taxon>
        <taxon>Polyphaga</taxon>
        <taxon>Cucujiformia</taxon>
        <taxon>Curculionidae</taxon>
        <taxon>Dryophthorinae</taxon>
        <taxon>Rhynchophorus</taxon>
    </lineage>
</organism>
<proteinExistence type="predicted"/>
<dbReference type="Proteomes" id="UP000625711">
    <property type="component" value="Unassembled WGS sequence"/>
</dbReference>
<dbReference type="PROSITE" id="PS00216">
    <property type="entry name" value="SUGAR_TRANSPORT_1"/>
    <property type="match status" value="2"/>
</dbReference>
<evidence type="ECO:0000256" key="6">
    <source>
        <dbReference type="ARBA" id="ARBA00022989"/>
    </source>
</evidence>